<dbReference type="AlphaFoldDB" id="A0A841TV89"/>
<dbReference type="EC" id="3.5.-.-" evidence="1"/>
<gene>
    <name evidence="3" type="ORF">H7B90_01640</name>
</gene>
<keyword evidence="1" id="KW-0119">Carbohydrate metabolism</keyword>
<dbReference type="Pfam" id="PF01380">
    <property type="entry name" value="SIS"/>
    <property type="match status" value="1"/>
</dbReference>
<dbReference type="InterPro" id="IPR024713">
    <property type="entry name" value="Fructosamine_deglycase_FrlB"/>
</dbReference>
<dbReference type="PANTHER" id="PTHR10937:SF14">
    <property type="entry name" value="FRUCTOSELYSINE 6-PHOSPHATE DEGLYCASE"/>
    <property type="match status" value="1"/>
</dbReference>
<dbReference type="RefSeq" id="WP_185134119.1">
    <property type="nucleotide sequence ID" value="NZ_BORM01000007.1"/>
</dbReference>
<dbReference type="GO" id="GO:0006047">
    <property type="term" value="P:UDP-N-acetylglucosamine metabolic process"/>
    <property type="evidence" value="ECO:0007669"/>
    <property type="project" value="TreeGrafter"/>
</dbReference>
<keyword evidence="1" id="KW-0378">Hydrolase</keyword>
<proteinExistence type="predicted"/>
<evidence type="ECO:0000256" key="1">
    <source>
        <dbReference type="PIRNR" id="PIRNR009290"/>
    </source>
</evidence>
<accession>A0A841TV89</accession>
<evidence type="ECO:0000313" key="4">
    <source>
        <dbReference type="Proteomes" id="UP000553776"/>
    </source>
</evidence>
<reference evidence="3 4" key="1">
    <citation type="submission" date="2020-08" db="EMBL/GenBank/DDBJ databases">
        <title>Cohnella phylogeny.</title>
        <authorList>
            <person name="Dunlap C."/>
        </authorList>
    </citation>
    <scope>NUCLEOTIDE SEQUENCE [LARGE SCALE GENOMIC DNA]</scope>
    <source>
        <strain evidence="3 4">DSM 25239</strain>
    </source>
</reference>
<protein>
    <recommendedName>
        <fullName evidence="1">Fructosamine deglycase</fullName>
        <ecNumber evidence="1">3.5.-.-</ecNumber>
    </recommendedName>
</protein>
<keyword evidence="4" id="KW-1185">Reference proteome</keyword>
<dbReference type="PROSITE" id="PS51464">
    <property type="entry name" value="SIS"/>
    <property type="match status" value="1"/>
</dbReference>
<dbReference type="InterPro" id="IPR001347">
    <property type="entry name" value="SIS_dom"/>
</dbReference>
<name>A0A841TV89_9BACL</name>
<dbReference type="SUPFAM" id="SSF53697">
    <property type="entry name" value="SIS domain"/>
    <property type="match status" value="1"/>
</dbReference>
<dbReference type="GO" id="GO:0016787">
    <property type="term" value="F:hydrolase activity"/>
    <property type="evidence" value="ECO:0007669"/>
    <property type="project" value="UniProtKB-KW"/>
</dbReference>
<dbReference type="Proteomes" id="UP000553776">
    <property type="component" value="Unassembled WGS sequence"/>
</dbReference>
<comment type="subunit">
    <text evidence="1">Homooctamer.</text>
</comment>
<dbReference type="InterPro" id="IPR046348">
    <property type="entry name" value="SIS_dom_sf"/>
</dbReference>
<dbReference type="PANTHER" id="PTHR10937">
    <property type="entry name" value="GLUCOSAMINE--FRUCTOSE-6-PHOSPHATE AMINOTRANSFERASE, ISOMERIZING"/>
    <property type="match status" value="1"/>
</dbReference>
<dbReference type="EMBL" id="JACJVR010000004">
    <property type="protein sequence ID" value="MBB6690093.1"/>
    <property type="molecule type" value="Genomic_DNA"/>
</dbReference>
<dbReference type="PIRSF" id="PIRSF009290">
    <property type="entry name" value="FrlB"/>
    <property type="match status" value="1"/>
</dbReference>
<dbReference type="GO" id="GO:0004360">
    <property type="term" value="F:glutamine-fructose-6-phosphate transaminase (isomerizing) activity"/>
    <property type="evidence" value="ECO:0007669"/>
    <property type="project" value="TreeGrafter"/>
</dbReference>
<organism evidence="3 4">
    <name type="scientific">Cohnella xylanilytica</name>
    <dbReference type="NCBI Taxonomy" id="557555"/>
    <lineage>
        <taxon>Bacteria</taxon>
        <taxon>Bacillati</taxon>
        <taxon>Bacillota</taxon>
        <taxon>Bacilli</taxon>
        <taxon>Bacillales</taxon>
        <taxon>Paenibacillaceae</taxon>
        <taxon>Cohnella</taxon>
    </lineage>
</organism>
<dbReference type="GO" id="GO:0006487">
    <property type="term" value="P:protein N-linked glycosylation"/>
    <property type="evidence" value="ECO:0007669"/>
    <property type="project" value="TreeGrafter"/>
</dbReference>
<feature type="domain" description="SIS" evidence="2">
    <location>
        <begin position="26"/>
        <end position="163"/>
    </location>
</feature>
<evidence type="ECO:0000259" key="2">
    <source>
        <dbReference type="PROSITE" id="PS51464"/>
    </source>
</evidence>
<dbReference type="InterPro" id="IPR035488">
    <property type="entry name" value="FrlB_SIS"/>
</dbReference>
<evidence type="ECO:0000313" key="3">
    <source>
        <dbReference type="EMBL" id="MBB6690093.1"/>
    </source>
</evidence>
<dbReference type="CDD" id="cd05710">
    <property type="entry name" value="SIS_1"/>
    <property type="match status" value="1"/>
</dbReference>
<dbReference type="Gene3D" id="3.40.50.10490">
    <property type="entry name" value="Glucose-6-phosphate isomerase like protein, domain 1"/>
    <property type="match status" value="2"/>
</dbReference>
<dbReference type="GO" id="GO:0006002">
    <property type="term" value="P:fructose 6-phosphate metabolic process"/>
    <property type="evidence" value="ECO:0007669"/>
    <property type="project" value="TreeGrafter"/>
</dbReference>
<comment type="function">
    <text evidence="1">Catalyzes the conversion of a range of fructosamine 6-phosphates to glucose 6-phosphate and a free amino acid.</text>
</comment>
<sequence length="338" mass="38308">MFNFDVERFLKIQNGAASQKDAIDKALDEIEGKGGFKNLFLIGSGGAGILMMPAEYIMKTHSTLPVYREAAADFLAMNHKHFGPDSLVVMASLSGTTSETIEAAKFVKEKGAATISFVGHGDKPLAQATDYTFVNFAEDDTSCESFFMQFYLLIARIMNKRGEFPQYEAFANSIAKLPEGLLKVKEQVEDRAKAWADKHKDTPYHLLVGSGTSWGETFYYAMCILEEMQWIKTKAVSANDFFHGTLELVEKGVSVILFKGEDETRPMMERVERFAVQYTDELTVFDSKEFELPGVDAEFRGWFSPIVFATLLERVSAHLEHVRNHPLTTRRYYRRIQY</sequence>
<comment type="caution">
    <text evidence="3">The sequence shown here is derived from an EMBL/GenBank/DDBJ whole genome shotgun (WGS) entry which is preliminary data.</text>
</comment>
<dbReference type="GO" id="GO:0097367">
    <property type="term" value="F:carbohydrate derivative binding"/>
    <property type="evidence" value="ECO:0007669"/>
    <property type="project" value="InterPro"/>
</dbReference>